<sequence>MANKALRRITKELANCHTNPVPGLSVSPESDEALFHWYGTLKGSPNGPYKNGTFKLDIRFPDDFPFKPPTIKFLTKIYHPNIDEEGSICLHLLKPDSWKPATPILDVLQAVATLLDNPNPDDPLETSIAEQYITDISKYNKTAKEWTKKYASN</sequence>
<organism evidence="9 10">
    <name type="scientific">Syncephalis pseudoplumigaleata</name>
    <dbReference type="NCBI Taxonomy" id="1712513"/>
    <lineage>
        <taxon>Eukaryota</taxon>
        <taxon>Fungi</taxon>
        <taxon>Fungi incertae sedis</taxon>
        <taxon>Zoopagomycota</taxon>
        <taxon>Zoopagomycotina</taxon>
        <taxon>Zoopagomycetes</taxon>
        <taxon>Zoopagales</taxon>
        <taxon>Piptocephalidaceae</taxon>
        <taxon>Syncephalis</taxon>
    </lineage>
</organism>
<evidence type="ECO:0000256" key="6">
    <source>
        <dbReference type="PROSITE-ProRule" id="PRU10133"/>
    </source>
</evidence>
<comment type="similarity">
    <text evidence="7">Belongs to the ubiquitin-conjugating enzyme family.</text>
</comment>
<dbReference type="GO" id="GO:0061631">
    <property type="term" value="F:ubiquitin conjugating enzyme activity"/>
    <property type="evidence" value="ECO:0007669"/>
    <property type="project" value="UniProtKB-EC"/>
</dbReference>
<dbReference type="Proteomes" id="UP000278143">
    <property type="component" value="Unassembled WGS sequence"/>
</dbReference>
<dbReference type="EC" id="2.3.2.23" evidence="1"/>
<reference evidence="10" key="1">
    <citation type="journal article" date="2018" name="Nat. Microbiol.">
        <title>Leveraging single-cell genomics to expand the fungal tree of life.</title>
        <authorList>
            <person name="Ahrendt S.R."/>
            <person name="Quandt C.A."/>
            <person name="Ciobanu D."/>
            <person name="Clum A."/>
            <person name="Salamov A."/>
            <person name="Andreopoulos B."/>
            <person name="Cheng J.F."/>
            <person name="Woyke T."/>
            <person name="Pelin A."/>
            <person name="Henrissat B."/>
            <person name="Reynolds N.K."/>
            <person name="Benny G.L."/>
            <person name="Smith M.E."/>
            <person name="James T.Y."/>
            <person name="Grigoriev I.V."/>
        </authorList>
    </citation>
    <scope>NUCLEOTIDE SEQUENCE [LARGE SCALE GENOMIC DNA]</scope>
    <source>
        <strain evidence="10">Benny S71-1</strain>
    </source>
</reference>
<evidence type="ECO:0000256" key="7">
    <source>
        <dbReference type="RuleBase" id="RU362109"/>
    </source>
</evidence>
<keyword evidence="10" id="KW-1185">Reference proteome</keyword>
<dbReference type="Gene3D" id="3.10.110.10">
    <property type="entry name" value="Ubiquitin Conjugating Enzyme"/>
    <property type="match status" value="1"/>
</dbReference>
<dbReference type="SUPFAM" id="SSF54495">
    <property type="entry name" value="UBC-like"/>
    <property type="match status" value="1"/>
</dbReference>
<evidence type="ECO:0000256" key="4">
    <source>
        <dbReference type="ARBA" id="ARBA00022786"/>
    </source>
</evidence>
<dbReference type="SMART" id="SM00212">
    <property type="entry name" value="UBCc"/>
    <property type="match status" value="1"/>
</dbReference>
<gene>
    <name evidence="9" type="ORF">SYNPS1DRAFT_27802</name>
</gene>
<evidence type="ECO:0000256" key="1">
    <source>
        <dbReference type="ARBA" id="ARBA00012486"/>
    </source>
</evidence>
<dbReference type="PROSITE" id="PS50127">
    <property type="entry name" value="UBC_2"/>
    <property type="match status" value="1"/>
</dbReference>
<dbReference type="FunFam" id="3.10.110.10:FF:000060">
    <property type="entry name" value="Ubiquitin conjugating enzyme (UbcB)"/>
    <property type="match status" value="1"/>
</dbReference>
<feature type="active site" description="Glycyl thioester intermediate" evidence="6">
    <location>
        <position position="89"/>
    </location>
</feature>
<feature type="domain" description="UBC core" evidence="8">
    <location>
        <begin position="4"/>
        <end position="152"/>
    </location>
</feature>
<protein>
    <recommendedName>
        <fullName evidence="1">E2 ubiquitin-conjugating enzyme</fullName>
        <ecNumber evidence="1">2.3.2.23</ecNumber>
    </recommendedName>
</protein>
<keyword evidence="4 7" id="KW-0833">Ubl conjugation pathway</keyword>
<dbReference type="EMBL" id="KZ989405">
    <property type="protein sequence ID" value="RKP26508.1"/>
    <property type="molecule type" value="Genomic_DNA"/>
</dbReference>
<dbReference type="AlphaFoldDB" id="A0A4P9Z2D0"/>
<evidence type="ECO:0000259" key="8">
    <source>
        <dbReference type="PROSITE" id="PS50127"/>
    </source>
</evidence>
<dbReference type="InterPro" id="IPR016135">
    <property type="entry name" value="UBQ-conjugating_enzyme/RWD"/>
</dbReference>
<evidence type="ECO:0000256" key="2">
    <source>
        <dbReference type="ARBA" id="ARBA00022679"/>
    </source>
</evidence>
<accession>A0A4P9Z2D0</accession>
<dbReference type="PROSITE" id="PS00183">
    <property type="entry name" value="UBC_1"/>
    <property type="match status" value="1"/>
</dbReference>
<dbReference type="Pfam" id="PF00179">
    <property type="entry name" value="UQ_con"/>
    <property type="match status" value="1"/>
</dbReference>
<evidence type="ECO:0000256" key="5">
    <source>
        <dbReference type="ARBA" id="ARBA00022840"/>
    </source>
</evidence>
<dbReference type="OrthoDB" id="9978460at2759"/>
<name>A0A4P9Z2D0_9FUNG</name>
<dbReference type="GO" id="GO:0005524">
    <property type="term" value="F:ATP binding"/>
    <property type="evidence" value="ECO:0007669"/>
    <property type="project" value="UniProtKB-UniRule"/>
</dbReference>
<dbReference type="CDD" id="cd23815">
    <property type="entry name" value="UBCc_SpUBC14-like"/>
    <property type="match status" value="1"/>
</dbReference>
<dbReference type="InterPro" id="IPR023313">
    <property type="entry name" value="UBQ-conjugating_AS"/>
</dbReference>
<evidence type="ECO:0000313" key="10">
    <source>
        <dbReference type="Proteomes" id="UP000278143"/>
    </source>
</evidence>
<evidence type="ECO:0000256" key="3">
    <source>
        <dbReference type="ARBA" id="ARBA00022741"/>
    </source>
</evidence>
<dbReference type="InterPro" id="IPR000608">
    <property type="entry name" value="UBC"/>
</dbReference>
<proteinExistence type="inferred from homology"/>
<evidence type="ECO:0000313" key="9">
    <source>
        <dbReference type="EMBL" id="RKP26508.1"/>
    </source>
</evidence>
<dbReference type="PANTHER" id="PTHR24068">
    <property type="entry name" value="UBIQUITIN-CONJUGATING ENZYME E2"/>
    <property type="match status" value="1"/>
</dbReference>
<keyword evidence="5 7" id="KW-0067">ATP-binding</keyword>
<keyword evidence="2" id="KW-0808">Transferase</keyword>
<keyword evidence="3 7" id="KW-0547">Nucleotide-binding</keyword>